<dbReference type="InterPro" id="IPR019136">
    <property type="entry name" value="TF_IIIC_su-5_HTH"/>
</dbReference>
<keyword evidence="3" id="KW-0804">Transcription</keyword>
<keyword evidence="4" id="KW-0539">Nucleus</keyword>
<evidence type="ECO:0000259" key="6">
    <source>
        <dbReference type="Pfam" id="PF17682"/>
    </source>
</evidence>
<reference evidence="8" key="1">
    <citation type="submission" date="2013-02" db="EMBL/GenBank/DDBJ databases">
        <authorList>
            <person name="Hughes D."/>
        </authorList>
    </citation>
    <scope>NUCLEOTIDE SEQUENCE</scope>
    <source>
        <strain>Durham</strain>
        <strain evidence="8">NC isolate 2 -- Noor lab</strain>
    </source>
</reference>
<evidence type="ECO:0008006" key="9">
    <source>
        <dbReference type="Google" id="ProtNLM"/>
    </source>
</evidence>
<dbReference type="GO" id="GO:0005634">
    <property type="term" value="C:nucleus"/>
    <property type="evidence" value="ECO:0007669"/>
    <property type="project" value="UniProtKB-SubCell"/>
</dbReference>
<evidence type="ECO:0000256" key="3">
    <source>
        <dbReference type="ARBA" id="ARBA00023163"/>
    </source>
</evidence>
<feature type="domain" description="Transcription factor IIIC subunit 5 HTH" evidence="5">
    <location>
        <begin position="163"/>
        <end position="307"/>
    </location>
</feature>
<organism evidence="7 8">
    <name type="scientific">Megaselia scalaris</name>
    <name type="common">Humpbacked fly</name>
    <name type="synonym">Phora scalaris</name>
    <dbReference type="NCBI Taxonomy" id="36166"/>
    <lineage>
        <taxon>Eukaryota</taxon>
        <taxon>Metazoa</taxon>
        <taxon>Ecdysozoa</taxon>
        <taxon>Arthropoda</taxon>
        <taxon>Hexapoda</taxon>
        <taxon>Insecta</taxon>
        <taxon>Pterygota</taxon>
        <taxon>Neoptera</taxon>
        <taxon>Endopterygota</taxon>
        <taxon>Diptera</taxon>
        <taxon>Brachycera</taxon>
        <taxon>Muscomorpha</taxon>
        <taxon>Platypezoidea</taxon>
        <taxon>Phoridae</taxon>
        <taxon>Megaseliini</taxon>
        <taxon>Megaselia</taxon>
    </lineage>
</organism>
<dbReference type="OMA" id="PPEYFVR"/>
<evidence type="ECO:0000256" key="2">
    <source>
        <dbReference type="ARBA" id="ARBA00023125"/>
    </source>
</evidence>
<proteinExistence type="predicted"/>
<dbReference type="Proteomes" id="UP000015102">
    <property type="component" value="Unassembled WGS sequence"/>
</dbReference>
<evidence type="ECO:0000259" key="5">
    <source>
        <dbReference type="Pfam" id="PF09734"/>
    </source>
</evidence>
<dbReference type="InterPro" id="IPR041499">
    <property type="entry name" value="Tfc1/Sfc1_N"/>
</dbReference>
<protein>
    <recommendedName>
        <fullName evidence="9">Transcription factor IIIC subunit 5 HTH domain-containing protein</fullName>
    </recommendedName>
</protein>
<dbReference type="Pfam" id="PF09734">
    <property type="entry name" value="Tau95"/>
    <property type="match status" value="1"/>
</dbReference>
<reference evidence="7" key="2">
    <citation type="submission" date="2015-06" db="UniProtKB">
        <authorList>
            <consortium name="EnsemblMetazoa"/>
        </authorList>
    </citation>
    <scope>IDENTIFICATION</scope>
</reference>
<dbReference type="Gene3D" id="3.30.200.160">
    <property type="entry name" value="TFIIIC, subcomplex tauA, subunit Sfc1, barrel domain"/>
    <property type="match status" value="1"/>
</dbReference>
<feature type="domain" description="Transcription factor IIIC subunit Tfc1/Sfc1 triple barrel" evidence="6">
    <location>
        <begin position="28"/>
        <end position="123"/>
    </location>
</feature>
<evidence type="ECO:0000256" key="4">
    <source>
        <dbReference type="ARBA" id="ARBA00023242"/>
    </source>
</evidence>
<evidence type="ECO:0000313" key="8">
    <source>
        <dbReference type="Proteomes" id="UP000015102"/>
    </source>
</evidence>
<dbReference type="GO" id="GO:0000127">
    <property type="term" value="C:transcription factor TFIIIC complex"/>
    <property type="evidence" value="ECO:0007669"/>
    <property type="project" value="InterPro"/>
</dbReference>
<accession>T1GPJ8</accession>
<dbReference type="STRING" id="36166.T1GPJ8"/>
<keyword evidence="2" id="KW-0238">DNA-binding</keyword>
<dbReference type="InterPro" id="IPR040454">
    <property type="entry name" value="TF_IIIC_Tfc1/Sfc1"/>
</dbReference>
<dbReference type="AlphaFoldDB" id="T1GPJ8"/>
<dbReference type="EnsemblMetazoa" id="MESCA005531-RA">
    <property type="protein sequence ID" value="MESCA005531-PA"/>
    <property type="gene ID" value="MESCA005531"/>
</dbReference>
<dbReference type="Pfam" id="PF17682">
    <property type="entry name" value="Tau95_N"/>
    <property type="match status" value="1"/>
</dbReference>
<comment type="subcellular location">
    <subcellularLocation>
        <location evidence="1">Nucleus</location>
    </subcellularLocation>
</comment>
<sequence>MSTENLAGTSSDTITVLDKTNLSKELILVEYPGIVKNVDRMIATLGGNRKISEVLSSDNKRLELKFHPENPYNKPANGDPQKANGFLFKVRVKKRQIKTENLGSKAVAHVEIIGHVSKSLRFSIPSNSQKPTHKRNELYFKGSCTPAPKECGNFFNIPNDFYFCPPYSFSRTDSVFNRFFRDNQNAGKTDILRSTNPKSYDSKSIIAFSMSDPVPVTSNAETVKNMAVKYVSDDQLDTVKKMFEECPIWTRIALLYESKISHEKMKAILPHIAYYYVTGPWRTMYVRYGYDPRKEFSSRFHQTFDYRVRFNDGITEYVKVRRQQILHGNPNQGLVLPLDYPYLEMNFLPRSRQCILRYSDIRLPQVQEMLQKVPTPLTGAVCTEKYGWLPQGFDHQVRQIVASYIKVTMTDFFKKQKAEGVEVDDEPMIEDDEAPYTDEEDEEELAEDIKTLTYIVNHCSIEICYHDINSEIRGYIFEAQQENPHG</sequence>
<dbReference type="PANTHER" id="PTHR13230:SF5">
    <property type="entry name" value="GENERAL TRANSCRIPTION FACTOR 3C POLYPEPTIDE 5"/>
    <property type="match status" value="1"/>
</dbReference>
<dbReference type="HOGENOM" id="CLU_026463_0_0_1"/>
<dbReference type="GO" id="GO:0001002">
    <property type="term" value="F:RNA polymerase III type 1 promoter sequence-specific DNA binding"/>
    <property type="evidence" value="ECO:0007669"/>
    <property type="project" value="TreeGrafter"/>
</dbReference>
<dbReference type="GO" id="GO:0001003">
    <property type="term" value="F:RNA polymerase III type 2 promoter sequence-specific DNA binding"/>
    <property type="evidence" value="ECO:0007669"/>
    <property type="project" value="TreeGrafter"/>
</dbReference>
<dbReference type="GO" id="GO:0006384">
    <property type="term" value="P:transcription initiation at RNA polymerase III promoter"/>
    <property type="evidence" value="ECO:0007669"/>
    <property type="project" value="InterPro"/>
</dbReference>
<keyword evidence="8" id="KW-1185">Reference proteome</keyword>
<evidence type="ECO:0000313" key="7">
    <source>
        <dbReference type="EnsemblMetazoa" id="MESCA005531-PA"/>
    </source>
</evidence>
<name>T1GPJ8_MEGSC</name>
<dbReference type="EMBL" id="CAQQ02036660">
    <property type="status" value="NOT_ANNOTATED_CDS"/>
    <property type="molecule type" value="Genomic_DNA"/>
</dbReference>
<dbReference type="InterPro" id="IPR042536">
    <property type="entry name" value="TFIIIC_tauA_Sfc1"/>
</dbReference>
<evidence type="ECO:0000256" key="1">
    <source>
        <dbReference type="ARBA" id="ARBA00004123"/>
    </source>
</evidence>
<dbReference type="PANTHER" id="PTHR13230">
    <property type="entry name" value="GENERAL TRANSCRIPTION FACTOR IIIC, POLYPEPTIDE 5"/>
    <property type="match status" value="1"/>
</dbReference>